<keyword evidence="2" id="KW-0732">Signal</keyword>
<proteinExistence type="predicted"/>
<feature type="chain" id="PRO_5028906908" description="YggN family protein" evidence="2">
    <location>
        <begin position="23"/>
        <end position="233"/>
    </location>
</feature>
<dbReference type="AlphaFoldDB" id="A0A7G9QTE7"/>
<evidence type="ECO:0000256" key="2">
    <source>
        <dbReference type="SAM" id="SignalP"/>
    </source>
</evidence>
<keyword evidence="4" id="KW-1185">Reference proteome</keyword>
<gene>
    <name evidence="3" type="ORF">H9L17_00035</name>
</gene>
<evidence type="ECO:0000256" key="1">
    <source>
        <dbReference type="SAM" id="Coils"/>
    </source>
</evidence>
<feature type="coiled-coil region" evidence="1">
    <location>
        <begin position="36"/>
        <end position="74"/>
    </location>
</feature>
<keyword evidence="1" id="KW-0175">Coiled coil</keyword>
<accession>A0A7G9QTE7</accession>
<name>A0A7G9QTE7_9GAMM</name>
<feature type="signal peptide" evidence="2">
    <location>
        <begin position="1"/>
        <end position="22"/>
    </location>
</feature>
<evidence type="ECO:0000313" key="3">
    <source>
        <dbReference type="EMBL" id="QNN46622.1"/>
    </source>
</evidence>
<protein>
    <recommendedName>
        <fullName evidence="5">YggN family protein</fullName>
    </recommendedName>
</protein>
<evidence type="ECO:0000313" key="4">
    <source>
        <dbReference type="Proteomes" id="UP000515977"/>
    </source>
</evidence>
<sequence length="233" mass="25574">MNKPRILLPAALCLLLPLAAQAQPPRESATGSSDILQDLADARRDIRADLADARKEVRADLAKAKQELETGNLELDNSLQFGKRSNHAKQSKNALPRAEITPAGDLLIDGTAQQIDPSQRRQLLAYRGLVVEVAKTGIDIGQQSAEAALQAVDGSWVGLLFGAMTGSLERRIERTVKEQVEPGVRTICRMLPRVRASQQRLSASVPQFRPYANLEAKDVTDCEDDVRREFASR</sequence>
<dbReference type="KEGG" id="tbv:H9L17_00035"/>
<dbReference type="Proteomes" id="UP000515977">
    <property type="component" value="Chromosome"/>
</dbReference>
<dbReference type="RefSeq" id="WP_187570386.1">
    <property type="nucleotide sequence ID" value="NZ_CP060711.1"/>
</dbReference>
<organism evidence="3 4">
    <name type="scientific">Thermomonas brevis</name>
    <dbReference type="NCBI Taxonomy" id="215691"/>
    <lineage>
        <taxon>Bacteria</taxon>
        <taxon>Pseudomonadati</taxon>
        <taxon>Pseudomonadota</taxon>
        <taxon>Gammaproteobacteria</taxon>
        <taxon>Lysobacterales</taxon>
        <taxon>Lysobacteraceae</taxon>
        <taxon>Thermomonas</taxon>
    </lineage>
</organism>
<reference evidence="3 4" key="1">
    <citation type="submission" date="2020-08" db="EMBL/GenBank/DDBJ databases">
        <title>Genome sequence of Thermomonas brevis KACC 16975T.</title>
        <authorList>
            <person name="Hyun D.-W."/>
            <person name="Bae J.-W."/>
        </authorList>
    </citation>
    <scope>NUCLEOTIDE SEQUENCE [LARGE SCALE GENOMIC DNA]</scope>
    <source>
        <strain evidence="3 4">KACC 16975</strain>
    </source>
</reference>
<evidence type="ECO:0008006" key="5">
    <source>
        <dbReference type="Google" id="ProtNLM"/>
    </source>
</evidence>
<dbReference type="EMBL" id="CP060711">
    <property type="protein sequence ID" value="QNN46622.1"/>
    <property type="molecule type" value="Genomic_DNA"/>
</dbReference>